<dbReference type="GO" id="GO:0005524">
    <property type="term" value="F:ATP binding"/>
    <property type="evidence" value="ECO:0007669"/>
    <property type="project" value="InterPro"/>
</dbReference>
<proteinExistence type="predicted"/>
<name>A0A517PP41_9PLAN</name>
<gene>
    <name evidence="2" type="ORF">HG66A1_29110</name>
</gene>
<dbReference type="Gene3D" id="3.40.50.300">
    <property type="entry name" value="P-loop containing nucleotide triphosphate hydrolases"/>
    <property type="match status" value="1"/>
</dbReference>
<dbReference type="AlphaFoldDB" id="A0A517PP41"/>
<dbReference type="InterPro" id="IPR027417">
    <property type="entry name" value="P-loop_NTPase"/>
</dbReference>
<dbReference type="SUPFAM" id="SSF52540">
    <property type="entry name" value="P-loop containing nucleoside triphosphate hydrolases"/>
    <property type="match status" value="2"/>
</dbReference>
<reference evidence="2 3" key="1">
    <citation type="submission" date="2019-02" db="EMBL/GenBank/DDBJ databases">
        <title>Deep-cultivation of Planctomycetes and their phenomic and genomic characterization uncovers novel biology.</title>
        <authorList>
            <person name="Wiegand S."/>
            <person name="Jogler M."/>
            <person name="Boedeker C."/>
            <person name="Pinto D."/>
            <person name="Vollmers J."/>
            <person name="Rivas-Marin E."/>
            <person name="Kohn T."/>
            <person name="Peeters S.H."/>
            <person name="Heuer A."/>
            <person name="Rast P."/>
            <person name="Oberbeckmann S."/>
            <person name="Bunk B."/>
            <person name="Jeske O."/>
            <person name="Meyerdierks A."/>
            <person name="Storesund J.E."/>
            <person name="Kallscheuer N."/>
            <person name="Luecker S."/>
            <person name="Lage O.M."/>
            <person name="Pohl T."/>
            <person name="Merkel B.J."/>
            <person name="Hornburger P."/>
            <person name="Mueller R.-W."/>
            <person name="Bruemmer F."/>
            <person name="Labrenz M."/>
            <person name="Spormann A.M."/>
            <person name="Op den Camp H."/>
            <person name="Overmann J."/>
            <person name="Amann R."/>
            <person name="Jetten M.S.M."/>
            <person name="Mascher T."/>
            <person name="Medema M.H."/>
            <person name="Devos D.P."/>
            <person name="Kaster A.-K."/>
            <person name="Ovreas L."/>
            <person name="Rohde M."/>
            <person name="Galperin M.Y."/>
            <person name="Jogler C."/>
        </authorList>
    </citation>
    <scope>NUCLEOTIDE SEQUENCE [LARGE SCALE GENOMIC DNA]</scope>
    <source>
        <strain evidence="2 3">HG66A1</strain>
    </source>
</reference>
<sequence>MTIDFPEVRFRGTLRPSQAEAISVIEQQLNSGKKRLHIVAPPGSGKTVLGLYLWAQHVRRPALVLSPNSAIQSQWAARTDLFHSPVDTRQFVTTDSEQNALLTSLTYQSVTLPRQGDSEIEEAALEYWIELLIAREQAQDPLEAFTWIADLKQHNPDYYEKRFRTYRKTVRDQLVLSGNALDLLHTSSQETLTQLKSRGVGLIIFDECHHLMGHWGRVLADAHDFLEQPVIIGLTATPPDEKGKLQEDIDRYHNFFGPIDYEVPIPAVVKDGYLAPYQDLAYFVRPATEELTYIANTDDQLQQIMETLCSEKEATPLISDGDDPTDTSLVPQERVEPLPEWLLSRLQNLELPSGKVDDWTTFERRDPSLADAARLFLQQRGLELPSHVPPLDITNIDEEIPRLNYWGPVLDRYIRHRLRRSPASEDQELATQTVDQLRLLGLQITETGSQPCASPVGRVIAYSRSKIQALIPVLRAEMQNLGATIRAVVIADFEKTSATSAEVEHLLDEEAGGAIAAFKELVRDPETDKLNPVLLTGSSVLIDDDIGELLQTAAEQWLADRKIEVTLSLQPYDGFHVLNGSGAQWSPRVYVEMITDLFQQGLTCCLVGTRGLLGEGWDANKVNVLVDLTTVTTSMTVNQLRGRSFRLDPDMPTKVANNWDIVCIAPEFTKGLDDYERFIKKHKRLFGVTDDGLIEKGVGHVHAAFTEIKPEGLEGSVQLLNSDMLTRASKRDDSRALWRIGEPYQGLPLKTIELNNGSRVGGSSGFPPFSGIRQPWSSHSLTKAVSQAVLAALQETNLISSNSRMQVGERSGNYIRVFLDQAPEDDCDRFLEAVQQVFGPLQGARYVIPRVVHEIEDTWISSLLPDLLGRYFRKRQEQLAMVHAVPSELARNKQLVSVFEKHWNQYVSPGEACFAYRGKGAELLEHAQRSGLSPHAKIHRKEIFV</sequence>
<dbReference type="PANTHER" id="PTHR47396:SF1">
    <property type="entry name" value="ATP-DEPENDENT HELICASE IRC3-RELATED"/>
    <property type="match status" value="1"/>
</dbReference>
<dbReference type="GO" id="GO:0016787">
    <property type="term" value="F:hydrolase activity"/>
    <property type="evidence" value="ECO:0007669"/>
    <property type="project" value="InterPro"/>
</dbReference>
<dbReference type="SMART" id="SM00487">
    <property type="entry name" value="DEXDc"/>
    <property type="match status" value="1"/>
</dbReference>
<organism evidence="2 3">
    <name type="scientific">Gimesia chilikensis</name>
    <dbReference type="NCBI Taxonomy" id="2605989"/>
    <lineage>
        <taxon>Bacteria</taxon>
        <taxon>Pseudomonadati</taxon>
        <taxon>Planctomycetota</taxon>
        <taxon>Planctomycetia</taxon>
        <taxon>Planctomycetales</taxon>
        <taxon>Planctomycetaceae</taxon>
        <taxon>Gimesia</taxon>
    </lineage>
</organism>
<dbReference type="EMBL" id="CP036266">
    <property type="protein sequence ID" value="QDT21118.1"/>
    <property type="molecule type" value="Genomic_DNA"/>
</dbReference>
<dbReference type="Pfam" id="PF04851">
    <property type="entry name" value="ResIII"/>
    <property type="match status" value="1"/>
</dbReference>
<dbReference type="InterPro" id="IPR006935">
    <property type="entry name" value="Helicase/UvrB_N"/>
</dbReference>
<dbReference type="PANTHER" id="PTHR47396">
    <property type="entry name" value="TYPE I RESTRICTION ENZYME ECOKI R PROTEIN"/>
    <property type="match status" value="1"/>
</dbReference>
<evidence type="ECO:0000313" key="2">
    <source>
        <dbReference type="EMBL" id="QDT21118.1"/>
    </source>
</evidence>
<feature type="domain" description="Helicase ATP-binding" evidence="1">
    <location>
        <begin position="27"/>
        <end position="256"/>
    </location>
</feature>
<dbReference type="PROSITE" id="PS51192">
    <property type="entry name" value="HELICASE_ATP_BIND_1"/>
    <property type="match status" value="1"/>
</dbReference>
<dbReference type="GO" id="GO:0003677">
    <property type="term" value="F:DNA binding"/>
    <property type="evidence" value="ECO:0007669"/>
    <property type="project" value="InterPro"/>
</dbReference>
<keyword evidence="3" id="KW-1185">Reference proteome</keyword>
<evidence type="ECO:0000259" key="1">
    <source>
        <dbReference type="PROSITE" id="PS51192"/>
    </source>
</evidence>
<dbReference type="OrthoDB" id="9758243at2"/>
<dbReference type="RefSeq" id="WP_145184906.1">
    <property type="nucleotide sequence ID" value="NZ_CP036266.1"/>
</dbReference>
<dbReference type="InterPro" id="IPR050742">
    <property type="entry name" value="Helicase_Restrict-Modif_Enz"/>
</dbReference>
<dbReference type="InterPro" id="IPR014001">
    <property type="entry name" value="Helicase_ATP-bd"/>
</dbReference>
<evidence type="ECO:0000313" key="3">
    <source>
        <dbReference type="Proteomes" id="UP000320421"/>
    </source>
</evidence>
<accession>A0A517PP41</accession>
<dbReference type="GO" id="GO:0005829">
    <property type="term" value="C:cytosol"/>
    <property type="evidence" value="ECO:0007669"/>
    <property type="project" value="TreeGrafter"/>
</dbReference>
<protein>
    <submittedName>
        <fullName evidence="2">Type III restriction enzyme, res subunit</fullName>
    </submittedName>
</protein>
<dbReference type="Proteomes" id="UP000320421">
    <property type="component" value="Chromosome"/>
</dbReference>